<proteinExistence type="predicted"/>
<dbReference type="GO" id="GO:0016799">
    <property type="term" value="F:hydrolase activity, hydrolyzing N-glycosyl compounds"/>
    <property type="evidence" value="ECO:0007669"/>
    <property type="project" value="InterPro"/>
</dbReference>
<gene>
    <name evidence="2" type="ORF">DFR74_11594</name>
</gene>
<keyword evidence="2" id="KW-0378">Hydrolase</keyword>
<organism evidence="2 3">
    <name type="scientific">Nocardia puris</name>
    <dbReference type="NCBI Taxonomy" id="208602"/>
    <lineage>
        <taxon>Bacteria</taxon>
        <taxon>Bacillati</taxon>
        <taxon>Actinomycetota</taxon>
        <taxon>Actinomycetes</taxon>
        <taxon>Mycobacteriales</taxon>
        <taxon>Nocardiaceae</taxon>
        <taxon>Nocardia</taxon>
    </lineage>
</organism>
<protein>
    <submittedName>
        <fullName evidence="2">Inosine-uridine nucleoside N-ribohydrolase</fullName>
    </submittedName>
</protein>
<keyword evidence="3" id="KW-1185">Reference proteome</keyword>
<dbReference type="RefSeq" id="WP_328435892.1">
    <property type="nucleotide sequence ID" value="NZ_CP107943.1"/>
</dbReference>
<dbReference type="Pfam" id="PF01156">
    <property type="entry name" value="IU_nuc_hydro"/>
    <property type="match status" value="1"/>
</dbReference>
<evidence type="ECO:0000259" key="1">
    <source>
        <dbReference type="Pfam" id="PF01156"/>
    </source>
</evidence>
<accession>A0A366D5K1</accession>
<dbReference type="AlphaFoldDB" id="A0A366D5K1"/>
<name>A0A366D5K1_9NOCA</name>
<dbReference type="Proteomes" id="UP000252586">
    <property type="component" value="Unassembled WGS sequence"/>
</dbReference>
<evidence type="ECO:0000313" key="2">
    <source>
        <dbReference type="EMBL" id="RBO85246.1"/>
    </source>
</evidence>
<dbReference type="InterPro" id="IPR036452">
    <property type="entry name" value="Ribo_hydro-like"/>
</dbReference>
<dbReference type="Gene3D" id="3.90.245.10">
    <property type="entry name" value="Ribonucleoside hydrolase-like"/>
    <property type="match status" value="1"/>
</dbReference>
<dbReference type="EMBL" id="QNRE01000015">
    <property type="protein sequence ID" value="RBO85246.1"/>
    <property type="molecule type" value="Genomic_DNA"/>
</dbReference>
<evidence type="ECO:0000313" key="3">
    <source>
        <dbReference type="Proteomes" id="UP000252586"/>
    </source>
</evidence>
<comment type="caution">
    <text evidence="2">The sequence shown here is derived from an EMBL/GenBank/DDBJ whole genome shotgun (WGS) entry which is preliminary data.</text>
</comment>
<sequence>MNPWAFRSTAVVVIVTDALYDLDDVIAIWIAARVVGRDRLVVVSADDPGGRRARVLRAFLDGLGREDARVVAGSELPGSPQRFVLPDYLVPDISSGAVESAVVDALVDLCEQSPIVVGMAPLTDVARVLVARPDLAEASSLFQMGGWLDAYRDMSRASHNLRLDPAAAGLVLRMVPAPKLLLSTHTNDSRLRLTLDSPLVGWLTGPDAPTETAVVAANAEGWFARRPSSTVGDSSWRPGSWMADPLVLAWALGVPGVVESAAETIRVAADARMYRVPRGASVEVSTRIDLIAFHTWMSGCLPLGAHKIPDTATEFARGEVLR</sequence>
<dbReference type="STRING" id="1210090.GCA_001613185_03102"/>
<reference evidence="2 3" key="1">
    <citation type="submission" date="2018-06" db="EMBL/GenBank/DDBJ databases">
        <title>Genomic Encyclopedia of Type Strains, Phase IV (KMG-IV): sequencing the most valuable type-strain genomes for metagenomic binning, comparative biology and taxonomic classification.</title>
        <authorList>
            <person name="Goeker M."/>
        </authorList>
    </citation>
    <scope>NUCLEOTIDE SEQUENCE [LARGE SCALE GENOMIC DNA]</scope>
    <source>
        <strain evidence="2 3">DSM 44599</strain>
    </source>
</reference>
<feature type="domain" description="Inosine/uridine-preferring nucleoside hydrolase" evidence="1">
    <location>
        <begin position="16"/>
        <end position="271"/>
    </location>
</feature>
<dbReference type="InterPro" id="IPR001910">
    <property type="entry name" value="Inosine/uridine_hydrolase_dom"/>
</dbReference>
<dbReference type="SUPFAM" id="SSF53590">
    <property type="entry name" value="Nucleoside hydrolase"/>
    <property type="match status" value="1"/>
</dbReference>